<keyword evidence="3" id="KW-0879">Wnt signaling pathway</keyword>
<dbReference type="GO" id="GO:0060070">
    <property type="term" value="P:canonical Wnt signaling pathway"/>
    <property type="evidence" value="ECO:0007669"/>
    <property type="project" value="TreeGrafter"/>
</dbReference>
<feature type="compositionally biased region" description="Low complexity" evidence="10">
    <location>
        <begin position="184"/>
        <end position="202"/>
    </location>
</feature>
<dbReference type="FunFam" id="1.10.30.10:FF:000001">
    <property type="entry name" value="transcription factor 7 isoform X2"/>
    <property type="match status" value="1"/>
</dbReference>
<dbReference type="EMBL" id="KY196227">
    <property type="protein sequence ID" value="ATI22079.1"/>
    <property type="molecule type" value="mRNA"/>
</dbReference>
<evidence type="ECO:0000256" key="7">
    <source>
        <dbReference type="ARBA" id="ARBA00023163"/>
    </source>
</evidence>
<organism evidence="12">
    <name type="scientific">Schmidtea mediterranea</name>
    <name type="common">Freshwater planarian flatworm</name>
    <dbReference type="NCBI Taxonomy" id="79327"/>
    <lineage>
        <taxon>Eukaryota</taxon>
        <taxon>Metazoa</taxon>
        <taxon>Spiralia</taxon>
        <taxon>Lophotrochozoa</taxon>
        <taxon>Platyhelminthes</taxon>
        <taxon>Rhabditophora</taxon>
        <taxon>Seriata</taxon>
        <taxon>Tricladida</taxon>
        <taxon>Continenticola</taxon>
        <taxon>Geoplanoidea</taxon>
        <taxon>Dugesiidae</taxon>
        <taxon>Schmidtea</taxon>
    </lineage>
</organism>
<feature type="region of interest" description="Disordered" evidence="10">
    <location>
        <begin position="1"/>
        <end position="45"/>
    </location>
</feature>
<dbReference type="GO" id="GO:0000785">
    <property type="term" value="C:chromatin"/>
    <property type="evidence" value="ECO:0007669"/>
    <property type="project" value="TreeGrafter"/>
</dbReference>
<keyword evidence="8 9" id="KW-0539">Nucleus</keyword>
<comment type="subcellular location">
    <subcellularLocation>
        <location evidence="1">Nucleus</location>
    </subcellularLocation>
</comment>
<dbReference type="SUPFAM" id="SSF47095">
    <property type="entry name" value="HMG-box"/>
    <property type="match status" value="1"/>
</dbReference>
<evidence type="ECO:0000256" key="10">
    <source>
        <dbReference type="SAM" id="MobiDB-lite"/>
    </source>
</evidence>
<dbReference type="InterPro" id="IPR009071">
    <property type="entry name" value="HMG_box_dom"/>
</dbReference>
<dbReference type="InterPro" id="IPR027397">
    <property type="entry name" value="Catenin-bd_sf"/>
</dbReference>
<dbReference type="GO" id="GO:0000978">
    <property type="term" value="F:RNA polymerase II cis-regulatory region sequence-specific DNA binding"/>
    <property type="evidence" value="ECO:0007669"/>
    <property type="project" value="TreeGrafter"/>
</dbReference>
<evidence type="ECO:0000313" key="12">
    <source>
        <dbReference type="EMBL" id="ATI22079.1"/>
    </source>
</evidence>
<dbReference type="SMART" id="SM00398">
    <property type="entry name" value="HMG"/>
    <property type="match status" value="1"/>
</dbReference>
<dbReference type="AlphaFoldDB" id="A0A291LM02"/>
<feature type="compositionally biased region" description="Basic and acidic residues" evidence="10">
    <location>
        <begin position="30"/>
        <end position="45"/>
    </location>
</feature>
<proteinExistence type="evidence at transcript level"/>
<evidence type="ECO:0000256" key="9">
    <source>
        <dbReference type="PROSITE-ProRule" id="PRU00267"/>
    </source>
</evidence>
<accession>A0A291LM02</accession>
<evidence type="ECO:0000256" key="5">
    <source>
        <dbReference type="ARBA" id="ARBA00023125"/>
    </source>
</evidence>
<name>A0A291LM02_SCHMD</name>
<dbReference type="Gene3D" id="4.10.900.10">
    <property type="entry name" value="TCF3-CBD (Catenin binding domain)"/>
    <property type="match status" value="1"/>
</dbReference>
<feature type="compositionally biased region" description="Polar residues" evidence="10">
    <location>
        <begin position="718"/>
        <end position="737"/>
    </location>
</feature>
<dbReference type="Pfam" id="PF00505">
    <property type="entry name" value="HMG_box"/>
    <property type="match status" value="1"/>
</dbReference>
<feature type="domain" description="HMG box" evidence="11">
    <location>
        <begin position="398"/>
        <end position="466"/>
    </location>
</feature>
<keyword evidence="7" id="KW-0804">Transcription</keyword>
<dbReference type="PANTHER" id="PTHR10373">
    <property type="entry name" value="TRANSCRIPTION FACTOR 7 FAMILY MEMBER"/>
    <property type="match status" value="1"/>
</dbReference>
<feature type="region of interest" description="Disordered" evidence="10">
    <location>
        <begin position="174"/>
        <end position="202"/>
    </location>
</feature>
<evidence type="ECO:0000256" key="2">
    <source>
        <dbReference type="ARBA" id="ARBA00006569"/>
    </source>
</evidence>
<evidence type="ECO:0000256" key="3">
    <source>
        <dbReference type="ARBA" id="ARBA00022687"/>
    </source>
</evidence>
<evidence type="ECO:0000259" key="11">
    <source>
        <dbReference type="PROSITE" id="PS50118"/>
    </source>
</evidence>
<reference evidence="12" key="1">
    <citation type="journal article" date="2017" name="PLoS Genet.">
        <title>A C-terminally truncated form of beta-catenin acts as a novel regulator of Wnt/beta-catenin signaling in planarians.</title>
        <authorList>
            <person name="Su H."/>
            <person name="Sureda-Gomez M."/>
            <person name="Rabaneda-Lombarte N."/>
            <person name="Gelabert M."/>
            <person name="Xie J."/>
            <person name="Wu W."/>
            <person name="Adell T."/>
        </authorList>
    </citation>
    <scope>NUCLEOTIDE SEQUENCE</scope>
</reference>
<feature type="compositionally biased region" description="Basic and acidic residues" evidence="10">
    <location>
        <begin position="929"/>
        <end position="940"/>
    </location>
</feature>
<dbReference type="GO" id="GO:1990907">
    <property type="term" value="C:beta-catenin-TCF complex"/>
    <property type="evidence" value="ECO:0007669"/>
    <property type="project" value="TreeGrafter"/>
</dbReference>
<feature type="DNA-binding region" description="HMG box" evidence="9">
    <location>
        <begin position="398"/>
        <end position="466"/>
    </location>
</feature>
<comment type="similarity">
    <text evidence="2">Belongs to the TCF/LEF family.</text>
</comment>
<feature type="region of interest" description="Disordered" evidence="10">
    <location>
        <begin position="883"/>
        <end position="965"/>
    </location>
</feature>
<keyword evidence="4" id="KW-0805">Transcription regulation</keyword>
<evidence type="ECO:0000256" key="4">
    <source>
        <dbReference type="ARBA" id="ARBA00023015"/>
    </source>
</evidence>
<feature type="compositionally biased region" description="Basic and acidic residues" evidence="10">
    <location>
        <begin position="347"/>
        <end position="356"/>
    </location>
</feature>
<dbReference type="CDD" id="cd21996">
    <property type="entry name" value="HMG-box_TCF7-like"/>
    <property type="match status" value="1"/>
</dbReference>
<dbReference type="GO" id="GO:0000981">
    <property type="term" value="F:DNA-binding transcription factor activity, RNA polymerase II-specific"/>
    <property type="evidence" value="ECO:0007669"/>
    <property type="project" value="TreeGrafter"/>
</dbReference>
<feature type="compositionally biased region" description="Polar residues" evidence="10">
    <location>
        <begin position="941"/>
        <end position="950"/>
    </location>
</feature>
<dbReference type="OrthoDB" id="2307332at2759"/>
<evidence type="ECO:0000256" key="8">
    <source>
        <dbReference type="ARBA" id="ARBA00023242"/>
    </source>
</evidence>
<sequence>MPHMNSSSDDLTFTDEVKVYKDEGDEEEQEKSAENLKEDKVGLVNEGEEKTPLEFDIYNKQYAASMFKVPFSTDPRFANYFMSNYSGYMNGSSNPSTFMGNKMPLMSSSVQNPFNFIPFPIHDPFAQNIASPRYLLPDPKRIAAAAAAHFYSLPSTSQLHEAWNCDVLSSQQQQSLLGSHNHDNNNTTKSTPNSSSNRLSFSVSSIADSDKSNSSRILTDSRSAADFPGNNSVLHSGMPLSPSMFAAAAVAAAQAAAFSSSNSSPDVSSLHKAAAAHLRFLSSLHYQKQQHSPASNGLNMVSCYSNPDLVSSRNVNQGKYHNYGPTMHQKTTADDRKTYTESLVPDRYHQSSDSIRHVSGFPGDNSSIEPRKTLYSSRNSVDQRGSVTSPDSPKKPHIKKPLNAFMLFMKEMRPKVQEECTLKESAAINQILGKKWHELSREDQTKYYELARKEKELHQQLYPGWSARDNYASHAKRRKKRKLLNSSMLNSRDGFLSMNMMPMNHYGPNNSGYGDRHPCDMRTNRSNTDSGSRNNSMDILMCNETGRRPNGASIQGMHASGPTTNGSNPKKCRARFGLEHQNLWCKPCRRKKKCVRFIYNTTDDSLAELVQTINPDSTKQENRMRHARIDSSYLNKSPPLQNNRHMSSPGMEHIDEIGSYHIDANSSFRSFSLLNHSSNNSSNIDHRKSPNFDYFSHPKKHLRLDNGDKKFNRKRHISVSSIENDDQTASRSPPSSAENKDKLINRSVSNHSIEYHLNSKFESSQNNSNPNCQLSSDMIGFEFSNNSHGNSFALDKVLSNEYVAVSKSSLSAAATAATSAAATAAAASAAAAAISESELNKLSKWEASVGNPQSITTISTPPTPAMYSELEYSSLVPQISHLNRHCESRDESPPSADNEKSNKKPKKSNNDDEDEDDDDKSNNNIHGKIKQEHDEFRDPSDSSQHYSESVASEPLRLSTLTPLVK</sequence>
<dbReference type="SMART" id="SM01366">
    <property type="entry name" value="c-clamp"/>
    <property type="match status" value="1"/>
</dbReference>
<evidence type="ECO:0000256" key="6">
    <source>
        <dbReference type="ARBA" id="ARBA00023159"/>
    </source>
</evidence>
<feature type="compositionally biased region" description="Polar residues" evidence="10">
    <location>
        <begin position="1"/>
        <end position="11"/>
    </location>
</feature>
<feature type="region of interest" description="Disordered" evidence="10">
    <location>
        <begin position="347"/>
        <end position="398"/>
    </location>
</feature>
<keyword evidence="5 9" id="KW-0238">DNA-binding</keyword>
<protein>
    <submittedName>
        <fullName evidence="12">TCF-2</fullName>
    </submittedName>
</protein>
<dbReference type="PROSITE" id="PS50118">
    <property type="entry name" value="HMG_BOX_2"/>
    <property type="match status" value="1"/>
</dbReference>
<feature type="compositionally biased region" description="Basic and acidic residues" evidence="10">
    <location>
        <begin position="884"/>
        <end position="902"/>
    </location>
</feature>
<feature type="compositionally biased region" description="Polar residues" evidence="10">
    <location>
        <begin position="364"/>
        <end position="391"/>
    </location>
</feature>
<dbReference type="InterPro" id="IPR024940">
    <property type="entry name" value="TCF/LEF"/>
</dbReference>
<evidence type="ECO:0000256" key="1">
    <source>
        <dbReference type="ARBA" id="ARBA00004123"/>
    </source>
</evidence>
<dbReference type="PANTHER" id="PTHR10373:SF38">
    <property type="entry name" value="PROTEIN PANGOLIN, ISOFORM J"/>
    <property type="match status" value="1"/>
</dbReference>
<feature type="region of interest" description="Disordered" evidence="10">
    <location>
        <begin position="717"/>
        <end position="744"/>
    </location>
</feature>
<dbReference type="InterPro" id="IPR036910">
    <property type="entry name" value="HMG_box_dom_sf"/>
</dbReference>
<keyword evidence="6" id="KW-0010">Activator</keyword>
<dbReference type="Gene3D" id="1.10.30.10">
    <property type="entry name" value="High mobility group box domain"/>
    <property type="match status" value="1"/>
</dbReference>